<name>A0A031FV53_9MICO</name>
<dbReference type="Gene3D" id="2.30.110.10">
    <property type="entry name" value="Electron Transport, Fmn-binding Protein, Chain A"/>
    <property type="match status" value="2"/>
</dbReference>
<dbReference type="eggNOG" id="COG0259">
    <property type="taxonomic scope" value="Bacteria"/>
</dbReference>
<keyword evidence="1" id="KW-0285">Flavoprotein</keyword>
<feature type="binding site" evidence="4">
    <location>
        <position position="166"/>
    </location>
    <ligand>
        <name>FMN</name>
        <dbReference type="ChEBI" id="CHEBI:58210"/>
    </ligand>
</feature>
<dbReference type="AlphaFoldDB" id="A0A031FV53"/>
<evidence type="ECO:0000256" key="1">
    <source>
        <dbReference type="ARBA" id="ARBA00022630"/>
    </source>
</evidence>
<feature type="binding site" evidence="4">
    <location>
        <position position="88"/>
    </location>
    <ligand>
        <name>FMN</name>
        <dbReference type="ChEBI" id="CHEBI:58210"/>
    </ligand>
</feature>
<evidence type="ECO:0000259" key="5">
    <source>
        <dbReference type="Pfam" id="PF01243"/>
    </source>
</evidence>
<organism evidence="6 7">
    <name type="scientific">Microbacterium oleivorans</name>
    <dbReference type="NCBI Taxonomy" id="273677"/>
    <lineage>
        <taxon>Bacteria</taxon>
        <taxon>Bacillati</taxon>
        <taxon>Actinomycetota</taxon>
        <taxon>Actinomycetes</taxon>
        <taxon>Micrococcales</taxon>
        <taxon>Microbacteriaceae</taxon>
        <taxon>Microbacterium</taxon>
    </lineage>
</organism>
<dbReference type="InterPro" id="IPR012349">
    <property type="entry name" value="Split_barrel_FMN-bd"/>
</dbReference>
<gene>
    <name evidence="6" type="ORF">BW34_01503</name>
</gene>
<dbReference type="PIRSF" id="PIRSF000190">
    <property type="entry name" value="Pyd_amn-ph_oxd"/>
    <property type="match status" value="1"/>
</dbReference>
<dbReference type="PANTHER" id="PTHR10851:SF0">
    <property type="entry name" value="PYRIDOXINE-5'-PHOSPHATE OXIDASE"/>
    <property type="match status" value="1"/>
</dbReference>
<dbReference type="Proteomes" id="UP000024001">
    <property type="component" value="Unassembled WGS sequence"/>
</dbReference>
<dbReference type="Pfam" id="PF01243">
    <property type="entry name" value="PNPOx_N"/>
    <property type="match status" value="1"/>
</dbReference>
<dbReference type="GO" id="GO:0004733">
    <property type="term" value="F:pyridoxamine phosphate oxidase activity"/>
    <property type="evidence" value="ECO:0007669"/>
    <property type="project" value="InterPro"/>
</dbReference>
<protein>
    <submittedName>
        <fullName evidence="6">Pyridoxamine-phosphate oxidase</fullName>
    </submittedName>
</protein>
<feature type="domain" description="Pyridoxamine 5'-phosphate oxidase N-terminal" evidence="5">
    <location>
        <begin position="43"/>
        <end position="156"/>
    </location>
</feature>
<dbReference type="RefSeq" id="WP_036310911.1">
    <property type="nucleotide sequence ID" value="NZ_JFYO01000005.1"/>
</dbReference>
<dbReference type="SUPFAM" id="SSF50475">
    <property type="entry name" value="FMN-binding split barrel"/>
    <property type="match status" value="1"/>
</dbReference>
<dbReference type="PANTHER" id="PTHR10851">
    <property type="entry name" value="PYRIDOXINE-5-PHOSPHATE OXIDASE"/>
    <property type="match status" value="1"/>
</dbReference>
<dbReference type="InterPro" id="IPR000659">
    <property type="entry name" value="Pyridox_Oxase"/>
</dbReference>
<dbReference type="OrthoDB" id="9780392at2"/>
<proteinExistence type="predicted"/>
<keyword evidence="2 4" id="KW-0288">FMN</keyword>
<evidence type="ECO:0000256" key="4">
    <source>
        <dbReference type="PIRSR" id="PIRSR000190-2"/>
    </source>
</evidence>
<evidence type="ECO:0000256" key="2">
    <source>
        <dbReference type="ARBA" id="ARBA00022643"/>
    </source>
</evidence>
<feature type="binding site" evidence="4">
    <location>
        <position position="156"/>
    </location>
    <ligand>
        <name>FMN</name>
        <dbReference type="ChEBI" id="CHEBI:58210"/>
    </ligand>
</feature>
<dbReference type="PATRIC" id="fig|273677.3.peg.1483"/>
<feature type="binding site" evidence="4">
    <location>
        <begin position="66"/>
        <end position="71"/>
    </location>
    <ligand>
        <name>FMN</name>
        <dbReference type="ChEBI" id="CHEBI:58210"/>
    </ligand>
</feature>
<comment type="cofactor">
    <cofactor evidence="4">
        <name>FMN</name>
        <dbReference type="ChEBI" id="CHEBI:58210"/>
    </cofactor>
    <text evidence="4">Binds 1 FMN per subunit.</text>
</comment>
<sequence>MNELTRWLRDQPSLIGTPPPLDAAELPADPHELFDTWIRHASLAGVAEPRATTLATADAGGRPDARTLILKGVDTDGWQFAGPRSSAKGAQLAENPAAALNFWWQPVMQAVRVRGTVNEAAPEESASDISGSPAGALIEPGEWVLWRLIPERIEFWQGSPDRRHIRIVYTRRGDSWTRES</sequence>
<evidence type="ECO:0000313" key="7">
    <source>
        <dbReference type="Proteomes" id="UP000024001"/>
    </source>
</evidence>
<dbReference type="GO" id="GO:0010181">
    <property type="term" value="F:FMN binding"/>
    <property type="evidence" value="ECO:0007669"/>
    <property type="project" value="InterPro"/>
</dbReference>
<evidence type="ECO:0000313" key="6">
    <source>
        <dbReference type="EMBL" id="EZP27515.1"/>
    </source>
</evidence>
<comment type="caution">
    <text evidence="6">The sequence shown here is derived from an EMBL/GenBank/DDBJ whole genome shotgun (WGS) entry which is preliminary data.</text>
</comment>
<reference evidence="6 7" key="1">
    <citation type="submission" date="2014-03" db="EMBL/GenBank/DDBJ databases">
        <title>Draft Genome Sequences of 13 Willow Endophytes.</title>
        <authorList>
            <person name="Gan H.Y."/>
            <person name="Gan H.M."/>
            <person name="Savka M.A."/>
            <person name="Hudson A.O."/>
        </authorList>
    </citation>
    <scope>NUCLEOTIDE SEQUENCE [LARGE SCALE GENOMIC DNA]</scope>
    <source>
        <strain evidence="6 7">RIT293</strain>
    </source>
</reference>
<keyword evidence="3" id="KW-0560">Oxidoreductase</keyword>
<dbReference type="GO" id="GO:0008615">
    <property type="term" value="P:pyridoxine biosynthetic process"/>
    <property type="evidence" value="ECO:0007669"/>
    <property type="project" value="InterPro"/>
</dbReference>
<dbReference type="EMBL" id="JFYO01000005">
    <property type="protein sequence ID" value="EZP27515.1"/>
    <property type="molecule type" value="Genomic_DNA"/>
</dbReference>
<accession>A0A031FV53</accession>
<dbReference type="InterPro" id="IPR011576">
    <property type="entry name" value="Pyridox_Oxase_N"/>
</dbReference>
<keyword evidence="7" id="KW-1185">Reference proteome</keyword>
<evidence type="ECO:0000256" key="3">
    <source>
        <dbReference type="ARBA" id="ARBA00023002"/>
    </source>
</evidence>